<evidence type="ECO:0000313" key="2">
    <source>
        <dbReference type="Proteomes" id="UP001151760"/>
    </source>
</evidence>
<dbReference type="EMBL" id="BQNB010009229">
    <property type="protein sequence ID" value="GJS60567.1"/>
    <property type="molecule type" value="Genomic_DNA"/>
</dbReference>
<organism evidence="1 2">
    <name type="scientific">Tanacetum coccineum</name>
    <dbReference type="NCBI Taxonomy" id="301880"/>
    <lineage>
        <taxon>Eukaryota</taxon>
        <taxon>Viridiplantae</taxon>
        <taxon>Streptophyta</taxon>
        <taxon>Embryophyta</taxon>
        <taxon>Tracheophyta</taxon>
        <taxon>Spermatophyta</taxon>
        <taxon>Magnoliopsida</taxon>
        <taxon>eudicotyledons</taxon>
        <taxon>Gunneridae</taxon>
        <taxon>Pentapetalae</taxon>
        <taxon>asterids</taxon>
        <taxon>campanulids</taxon>
        <taxon>Asterales</taxon>
        <taxon>Asteraceae</taxon>
        <taxon>Asteroideae</taxon>
        <taxon>Anthemideae</taxon>
        <taxon>Anthemidinae</taxon>
        <taxon>Tanacetum</taxon>
    </lineage>
</organism>
<accession>A0ABQ4X6W6</accession>
<comment type="caution">
    <text evidence="1">The sequence shown here is derived from an EMBL/GenBank/DDBJ whole genome shotgun (WGS) entry which is preliminary data.</text>
</comment>
<dbReference type="Proteomes" id="UP001151760">
    <property type="component" value="Unassembled WGS sequence"/>
</dbReference>
<name>A0ABQ4X6W6_9ASTR</name>
<proteinExistence type="predicted"/>
<sequence>MAGVVAGRVQSDGIVFLDNDGQTLEALNQRVIEKSSRSLDIHCVSFENNAIIGIANVVLNPLGAAIAGLLNIKPANLHTLSDAMQLKFNLNDVYRAPFLYVFMPQSEEKHRDHWVTTEHEKKGHAENYEHDQVTEKNSLTMAWELEKFRAEEANAEKGIGRVRSTPNPNPCIFLSLYIRQSVAPFSTHY</sequence>
<reference evidence="1" key="2">
    <citation type="submission" date="2022-01" db="EMBL/GenBank/DDBJ databases">
        <authorList>
            <person name="Yamashiro T."/>
            <person name="Shiraishi A."/>
            <person name="Satake H."/>
            <person name="Nakayama K."/>
        </authorList>
    </citation>
    <scope>NUCLEOTIDE SEQUENCE</scope>
</reference>
<gene>
    <name evidence="1" type="ORF">Tco_0655351</name>
</gene>
<evidence type="ECO:0000313" key="1">
    <source>
        <dbReference type="EMBL" id="GJS60567.1"/>
    </source>
</evidence>
<protein>
    <submittedName>
        <fullName evidence="1">FLX-like protein 1</fullName>
    </submittedName>
</protein>
<keyword evidence="2" id="KW-1185">Reference proteome</keyword>
<reference evidence="1" key="1">
    <citation type="journal article" date="2022" name="Int. J. Mol. Sci.">
        <title>Draft Genome of Tanacetum Coccineum: Genomic Comparison of Closely Related Tanacetum-Family Plants.</title>
        <authorList>
            <person name="Yamashiro T."/>
            <person name="Shiraishi A."/>
            <person name="Nakayama K."/>
            <person name="Satake H."/>
        </authorList>
    </citation>
    <scope>NUCLEOTIDE SEQUENCE</scope>
</reference>